<organism evidence="6 7">
    <name type="scientific">Polychaeton citri CBS 116435</name>
    <dbReference type="NCBI Taxonomy" id="1314669"/>
    <lineage>
        <taxon>Eukaryota</taxon>
        <taxon>Fungi</taxon>
        <taxon>Dikarya</taxon>
        <taxon>Ascomycota</taxon>
        <taxon>Pezizomycotina</taxon>
        <taxon>Dothideomycetes</taxon>
        <taxon>Dothideomycetidae</taxon>
        <taxon>Capnodiales</taxon>
        <taxon>Capnodiaceae</taxon>
        <taxon>Polychaeton</taxon>
    </lineage>
</organism>
<dbReference type="GO" id="GO:0005886">
    <property type="term" value="C:plasma membrane"/>
    <property type="evidence" value="ECO:0007669"/>
    <property type="project" value="TreeGrafter"/>
</dbReference>
<feature type="transmembrane region" description="Helical" evidence="5">
    <location>
        <begin position="65"/>
        <end position="86"/>
    </location>
</feature>
<keyword evidence="7" id="KW-1185">Reference proteome</keyword>
<feature type="transmembrane region" description="Helical" evidence="5">
    <location>
        <begin position="261"/>
        <end position="279"/>
    </location>
</feature>
<evidence type="ECO:0000256" key="1">
    <source>
        <dbReference type="ARBA" id="ARBA00004141"/>
    </source>
</evidence>
<dbReference type="PANTHER" id="PTHR31465">
    <property type="entry name" value="PROTEIN RTA1-RELATED"/>
    <property type="match status" value="1"/>
</dbReference>
<keyword evidence="4 5" id="KW-0472">Membrane</keyword>
<dbReference type="GO" id="GO:0000324">
    <property type="term" value="C:fungal-type vacuole"/>
    <property type="evidence" value="ECO:0007669"/>
    <property type="project" value="TreeGrafter"/>
</dbReference>
<comment type="subcellular location">
    <subcellularLocation>
        <location evidence="1">Membrane</location>
        <topology evidence="1">Multi-pass membrane protein</topology>
    </subcellularLocation>
</comment>
<evidence type="ECO:0000256" key="4">
    <source>
        <dbReference type="ARBA" id="ARBA00023136"/>
    </source>
</evidence>
<dbReference type="PANTHER" id="PTHR31465:SF9">
    <property type="entry name" value="SPHINGOID LONG-CHAIN BASE TRANSPORTER RSB1"/>
    <property type="match status" value="1"/>
</dbReference>
<proteinExistence type="predicted"/>
<feature type="transmembrane region" description="Helical" evidence="5">
    <location>
        <begin position="221"/>
        <end position="241"/>
    </location>
</feature>
<feature type="transmembrane region" description="Helical" evidence="5">
    <location>
        <begin position="98"/>
        <end position="125"/>
    </location>
</feature>
<keyword evidence="2 5" id="KW-0812">Transmembrane</keyword>
<sequence length="322" mass="36101">MAIDPYANCQADPNFDFNLCTLETCCLAQSSFTYIPDFGGNVFFCVWFGLLIIPQLYFGIKHRVWGYMISMIIGLVFEIVGYVGRLQLHDNPWSDNGFLIYLIFLTIAPVFITAAIYLCLTRIIITFNEDKSRVQPKWIAIGFMTSDFLSLVLQGAGGGIADTADTDSGQQVGVDVMIAGLVLQAVSIAAFLLVCIDFFWRCRNDLDMEYLKSQTRNRTMFKLFLGGLVLATLSIEARSIYRVIELWQGFSGKLWNDEIDFMVLDGAMCSFACLLLSILHPGPAFLEQWKAANWTFKSKKQNAEGMELVGSKATSMESNICK</sequence>
<comment type="caution">
    <text evidence="6">The sequence shown here is derived from an EMBL/GenBank/DDBJ whole genome shotgun (WGS) entry which is preliminary data.</text>
</comment>
<dbReference type="InterPro" id="IPR007568">
    <property type="entry name" value="RTA1"/>
</dbReference>
<dbReference type="OrthoDB" id="4521223at2759"/>
<gene>
    <name evidence="6" type="ORF">K431DRAFT_288457</name>
</gene>
<feature type="transmembrane region" description="Helical" evidence="5">
    <location>
        <begin position="137"/>
        <end position="156"/>
    </location>
</feature>
<dbReference type="Proteomes" id="UP000799441">
    <property type="component" value="Unassembled WGS sequence"/>
</dbReference>
<reference evidence="6" key="1">
    <citation type="journal article" date="2020" name="Stud. Mycol.">
        <title>101 Dothideomycetes genomes: a test case for predicting lifestyles and emergence of pathogens.</title>
        <authorList>
            <person name="Haridas S."/>
            <person name="Albert R."/>
            <person name="Binder M."/>
            <person name="Bloem J."/>
            <person name="Labutti K."/>
            <person name="Salamov A."/>
            <person name="Andreopoulos B."/>
            <person name="Baker S."/>
            <person name="Barry K."/>
            <person name="Bills G."/>
            <person name="Bluhm B."/>
            <person name="Cannon C."/>
            <person name="Castanera R."/>
            <person name="Culley D."/>
            <person name="Daum C."/>
            <person name="Ezra D."/>
            <person name="Gonzalez J."/>
            <person name="Henrissat B."/>
            <person name="Kuo A."/>
            <person name="Liang C."/>
            <person name="Lipzen A."/>
            <person name="Lutzoni F."/>
            <person name="Magnuson J."/>
            <person name="Mondo S."/>
            <person name="Nolan M."/>
            <person name="Ohm R."/>
            <person name="Pangilinan J."/>
            <person name="Park H.-J."/>
            <person name="Ramirez L."/>
            <person name="Alfaro M."/>
            <person name="Sun H."/>
            <person name="Tritt A."/>
            <person name="Yoshinaga Y."/>
            <person name="Zwiers L.-H."/>
            <person name="Turgeon B."/>
            <person name="Goodwin S."/>
            <person name="Spatafora J."/>
            <person name="Crous P."/>
            <person name="Grigoriev I."/>
        </authorList>
    </citation>
    <scope>NUCLEOTIDE SEQUENCE</scope>
    <source>
        <strain evidence="6">CBS 116435</strain>
    </source>
</reference>
<name>A0A9P4Q160_9PEZI</name>
<dbReference type="Pfam" id="PF04479">
    <property type="entry name" value="RTA1"/>
    <property type="match status" value="1"/>
</dbReference>
<evidence type="ECO:0000256" key="2">
    <source>
        <dbReference type="ARBA" id="ARBA00022692"/>
    </source>
</evidence>
<feature type="transmembrane region" description="Helical" evidence="5">
    <location>
        <begin position="38"/>
        <end position="58"/>
    </location>
</feature>
<evidence type="ECO:0000256" key="3">
    <source>
        <dbReference type="ARBA" id="ARBA00022989"/>
    </source>
</evidence>
<evidence type="ECO:0000256" key="5">
    <source>
        <dbReference type="SAM" id="Phobius"/>
    </source>
</evidence>
<dbReference type="EMBL" id="MU003841">
    <property type="protein sequence ID" value="KAF2717580.1"/>
    <property type="molecule type" value="Genomic_DNA"/>
</dbReference>
<feature type="transmembrane region" description="Helical" evidence="5">
    <location>
        <begin position="176"/>
        <end position="200"/>
    </location>
</feature>
<accession>A0A9P4Q160</accession>
<keyword evidence="3 5" id="KW-1133">Transmembrane helix</keyword>
<protein>
    <submittedName>
        <fullName evidence="6">RTA1-domain-containing protein</fullName>
    </submittedName>
</protein>
<evidence type="ECO:0000313" key="6">
    <source>
        <dbReference type="EMBL" id="KAF2717580.1"/>
    </source>
</evidence>
<evidence type="ECO:0000313" key="7">
    <source>
        <dbReference type="Proteomes" id="UP000799441"/>
    </source>
</evidence>
<dbReference type="AlphaFoldDB" id="A0A9P4Q160"/>